<accession>A0A0F9SFK6</accession>
<evidence type="ECO:0000313" key="1">
    <source>
        <dbReference type="EMBL" id="KKN67675.1"/>
    </source>
</evidence>
<dbReference type="AlphaFoldDB" id="A0A0F9SFK6"/>
<dbReference type="EMBL" id="LAZR01000468">
    <property type="protein sequence ID" value="KKN67675.1"/>
    <property type="molecule type" value="Genomic_DNA"/>
</dbReference>
<organism evidence="1">
    <name type="scientific">marine sediment metagenome</name>
    <dbReference type="NCBI Taxonomy" id="412755"/>
    <lineage>
        <taxon>unclassified sequences</taxon>
        <taxon>metagenomes</taxon>
        <taxon>ecological metagenomes</taxon>
    </lineage>
</organism>
<reference evidence="1" key="1">
    <citation type="journal article" date="2015" name="Nature">
        <title>Complex archaea that bridge the gap between prokaryotes and eukaryotes.</title>
        <authorList>
            <person name="Spang A."/>
            <person name="Saw J.H."/>
            <person name="Jorgensen S.L."/>
            <person name="Zaremba-Niedzwiedzka K."/>
            <person name="Martijn J."/>
            <person name="Lind A.E."/>
            <person name="van Eijk R."/>
            <person name="Schleper C."/>
            <person name="Guy L."/>
            <person name="Ettema T.J."/>
        </authorList>
    </citation>
    <scope>NUCLEOTIDE SEQUENCE</scope>
</reference>
<proteinExistence type="predicted"/>
<name>A0A0F9SFK6_9ZZZZ</name>
<gene>
    <name evidence="1" type="ORF">LCGC14_0459340</name>
</gene>
<protein>
    <submittedName>
        <fullName evidence="1">Uncharacterized protein</fullName>
    </submittedName>
</protein>
<sequence>MGYTDDILKFATEFERFAKGKDPKAGVRNRGTVVFPASSSKDDKDHFPINDAAQARNALARASQYDKVPDWYSGSLKSLVSKVRSTVKSKYPSIETTEKSEKPGKG</sequence>
<comment type="caution">
    <text evidence="1">The sequence shown here is derived from an EMBL/GenBank/DDBJ whole genome shotgun (WGS) entry which is preliminary data.</text>
</comment>